<feature type="non-terminal residue" evidence="3">
    <location>
        <position position="139"/>
    </location>
</feature>
<feature type="transmembrane region" description="Helical" evidence="2">
    <location>
        <begin position="70"/>
        <end position="94"/>
    </location>
</feature>
<evidence type="ECO:0000313" key="4">
    <source>
        <dbReference type="Proteomes" id="UP000696485"/>
    </source>
</evidence>
<evidence type="ECO:0000256" key="2">
    <source>
        <dbReference type="SAM" id="Phobius"/>
    </source>
</evidence>
<keyword evidence="2" id="KW-0472">Membrane</keyword>
<keyword evidence="2" id="KW-1133">Transmembrane helix</keyword>
<protein>
    <submittedName>
        <fullName evidence="3">Uncharacterized protein</fullName>
    </submittedName>
</protein>
<gene>
    <name evidence="3" type="ORF">BG006_010654</name>
</gene>
<keyword evidence="2" id="KW-0812">Transmembrane</keyword>
<evidence type="ECO:0000256" key="1">
    <source>
        <dbReference type="SAM" id="MobiDB-lite"/>
    </source>
</evidence>
<dbReference type="EMBL" id="JAAAUY010000859">
    <property type="protein sequence ID" value="KAF9325873.1"/>
    <property type="molecule type" value="Genomic_DNA"/>
</dbReference>
<sequence>RTAFTLPYKRNTPEADALYWSWTHDDVDISEDNEHVQIAHVYNLRDLHDCSKYGDTLGQPLTILCSVDQATVVIGIVVGFLAMMESVLTVWSSLKALFRARRSSNKSGSAYDTNTPSKSDSLLSNKASAPHAGAVDVNK</sequence>
<comment type="caution">
    <text evidence="3">The sequence shown here is derived from an EMBL/GenBank/DDBJ whole genome shotgun (WGS) entry which is preliminary data.</text>
</comment>
<feature type="compositionally biased region" description="Polar residues" evidence="1">
    <location>
        <begin position="105"/>
        <end position="127"/>
    </location>
</feature>
<keyword evidence="4" id="KW-1185">Reference proteome</keyword>
<dbReference type="AlphaFoldDB" id="A0A9P5SD00"/>
<evidence type="ECO:0000313" key="3">
    <source>
        <dbReference type="EMBL" id="KAF9325873.1"/>
    </source>
</evidence>
<accession>A0A9P5SD00</accession>
<dbReference type="Proteomes" id="UP000696485">
    <property type="component" value="Unassembled WGS sequence"/>
</dbReference>
<reference evidence="3" key="1">
    <citation type="journal article" date="2020" name="Fungal Divers.">
        <title>Resolving the Mortierellaceae phylogeny through synthesis of multi-gene phylogenetics and phylogenomics.</title>
        <authorList>
            <person name="Vandepol N."/>
            <person name="Liber J."/>
            <person name="Desiro A."/>
            <person name="Na H."/>
            <person name="Kennedy M."/>
            <person name="Barry K."/>
            <person name="Grigoriev I.V."/>
            <person name="Miller A.N."/>
            <person name="O'Donnell K."/>
            <person name="Stajich J.E."/>
            <person name="Bonito G."/>
        </authorList>
    </citation>
    <scope>NUCLEOTIDE SEQUENCE</scope>
    <source>
        <strain evidence="3">NVP1</strain>
    </source>
</reference>
<name>A0A9P5SD00_9FUNG</name>
<feature type="region of interest" description="Disordered" evidence="1">
    <location>
        <begin position="102"/>
        <end position="139"/>
    </location>
</feature>
<proteinExistence type="predicted"/>
<organism evidence="3 4">
    <name type="scientific">Podila minutissima</name>
    <dbReference type="NCBI Taxonomy" id="64525"/>
    <lineage>
        <taxon>Eukaryota</taxon>
        <taxon>Fungi</taxon>
        <taxon>Fungi incertae sedis</taxon>
        <taxon>Mucoromycota</taxon>
        <taxon>Mortierellomycotina</taxon>
        <taxon>Mortierellomycetes</taxon>
        <taxon>Mortierellales</taxon>
        <taxon>Mortierellaceae</taxon>
        <taxon>Podila</taxon>
    </lineage>
</organism>